<dbReference type="RefSeq" id="XP_013433808.1">
    <property type="nucleotide sequence ID" value="XM_013578354.1"/>
</dbReference>
<reference evidence="4" key="1">
    <citation type="submission" date="2013-10" db="EMBL/GenBank/DDBJ databases">
        <title>Genomic analysis of the causative agents of coccidiosis in chickens.</title>
        <authorList>
            <person name="Reid A.J."/>
            <person name="Blake D."/>
            <person name="Billington K."/>
            <person name="Browne H."/>
            <person name="Dunn M."/>
            <person name="Hung S."/>
            <person name="Kawahara F."/>
            <person name="Miranda-Saavedra D."/>
            <person name="Mourier T."/>
            <person name="Nagra H."/>
            <person name="Otto T.D."/>
            <person name="Rawlings N."/>
            <person name="Sanchez A."/>
            <person name="Sanders M."/>
            <person name="Subramaniam C."/>
            <person name="Tay Y."/>
            <person name="Dear P."/>
            <person name="Doerig C."/>
            <person name="Gruber A."/>
            <person name="Parkinson J."/>
            <person name="Shirley M."/>
            <person name="Wan K.L."/>
            <person name="Berriman M."/>
            <person name="Tomley F."/>
            <person name="Pain A."/>
        </authorList>
    </citation>
    <scope>NUCLEOTIDE SEQUENCE [LARGE SCALE GENOMIC DNA]</scope>
    <source>
        <strain evidence="4">Houghton</strain>
    </source>
</reference>
<feature type="region of interest" description="Disordered" evidence="3">
    <location>
        <begin position="1"/>
        <end position="23"/>
    </location>
</feature>
<organism evidence="4 5">
    <name type="scientific">Eimeria necatrix</name>
    <dbReference type="NCBI Taxonomy" id="51315"/>
    <lineage>
        <taxon>Eukaryota</taxon>
        <taxon>Sar</taxon>
        <taxon>Alveolata</taxon>
        <taxon>Apicomplexa</taxon>
        <taxon>Conoidasida</taxon>
        <taxon>Coccidia</taxon>
        <taxon>Eucoccidiorida</taxon>
        <taxon>Eimeriorina</taxon>
        <taxon>Eimeriidae</taxon>
        <taxon>Eimeria</taxon>
    </lineage>
</organism>
<protein>
    <submittedName>
        <fullName evidence="4">Ankyrin repeat domain-containing protein, putative</fullName>
    </submittedName>
</protein>
<reference evidence="4" key="2">
    <citation type="submission" date="2013-10" db="EMBL/GenBank/DDBJ databases">
        <authorList>
            <person name="Aslett M."/>
        </authorList>
    </citation>
    <scope>NUCLEOTIDE SEQUENCE [LARGE SCALE GENOMIC DNA]</scope>
    <source>
        <strain evidence="4">Houghton</strain>
    </source>
</reference>
<dbReference type="GeneID" id="25470568"/>
<dbReference type="AlphaFoldDB" id="U6MMT9"/>
<dbReference type="SUPFAM" id="SSF48403">
    <property type="entry name" value="Ankyrin repeat"/>
    <property type="match status" value="1"/>
</dbReference>
<evidence type="ECO:0000256" key="1">
    <source>
        <dbReference type="ARBA" id="ARBA00022737"/>
    </source>
</evidence>
<evidence type="ECO:0000256" key="3">
    <source>
        <dbReference type="SAM" id="MobiDB-lite"/>
    </source>
</evidence>
<dbReference type="PANTHER" id="PTHR24171:SF8">
    <property type="entry name" value="BRCA1-ASSOCIATED RING DOMAIN PROTEIN 1"/>
    <property type="match status" value="1"/>
</dbReference>
<dbReference type="Pfam" id="PF12796">
    <property type="entry name" value="Ank_2"/>
    <property type="match status" value="1"/>
</dbReference>
<proteinExistence type="predicted"/>
<dbReference type="Proteomes" id="UP000030754">
    <property type="component" value="Unassembled WGS sequence"/>
</dbReference>
<dbReference type="OrthoDB" id="10264606at2759"/>
<evidence type="ECO:0000313" key="5">
    <source>
        <dbReference type="Proteomes" id="UP000030754"/>
    </source>
</evidence>
<dbReference type="EMBL" id="HG723125">
    <property type="protein sequence ID" value="CDJ65341.1"/>
    <property type="molecule type" value="Genomic_DNA"/>
</dbReference>
<dbReference type="GO" id="GO:0085020">
    <property type="term" value="P:protein K6-linked ubiquitination"/>
    <property type="evidence" value="ECO:0007669"/>
    <property type="project" value="TreeGrafter"/>
</dbReference>
<dbReference type="InterPro" id="IPR036770">
    <property type="entry name" value="Ankyrin_rpt-contain_sf"/>
</dbReference>
<dbReference type="Gene3D" id="1.25.40.20">
    <property type="entry name" value="Ankyrin repeat-containing domain"/>
    <property type="match status" value="1"/>
</dbReference>
<dbReference type="GO" id="GO:0004842">
    <property type="term" value="F:ubiquitin-protein transferase activity"/>
    <property type="evidence" value="ECO:0007669"/>
    <property type="project" value="TreeGrafter"/>
</dbReference>
<dbReference type="InterPro" id="IPR002110">
    <property type="entry name" value="Ankyrin_rpt"/>
</dbReference>
<sequence>MNKRTPKSPGGPHPKPRGGPLTSSLTPAEVLFFTRLPKARHLDIVKLLLEHGADVNQKGYGNHTALSRAVCAGRKAVISFLLTVPGIDLNVKETGTGDNLLHLAVDGMTPVGTARMDFMKELEKEIKNLKEEEEEIE</sequence>
<evidence type="ECO:0000313" key="4">
    <source>
        <dbReference type="EMBL" id="CDJ65341.1"/>
    </source>
</evidence>
<dbReference type="SMART" id="SM00248">
    <property type="entry name" value="ANK"/>
    <property type="match status" value="3"/>
</dbReference>
<keyword evidence="5" id="KW-1185">Reference proteome</keyword>
<keyword evidence="1" id="KW-0677">Repeat</keyword>
<dbReference type="VEuPathDB" id="ToxoDB:ENH_00003740"/>
<evidence type="ECO:0000256" key="2">
    <source>
        <dbReference type="ARBA" id="ARBA00023043"/>
    </source>
</evidence>
<name>U6MMT9_9EIME</name>
<keyword evidence="2" id="KW-0040">ANK repeat</keyword>
<gene>
    <name evidence="4" type="ORF">ENH_00003740</name>
</gene>
<dbReference type="PANTHER" id="PTHR24171">
    <property type="entry name" value="ANKYRIN REPEAT DOMAIN-CONTAINING PROTEIN 39-RELATED"/>
    <property type="match status" value="1"/>
</dbReference>
<accession>U6MMT9</accession>